<protein>
    <submittedName>
        <fullName evidence="1">Uncharacterized protein</fullName>
    </submittedName>
</protein>
<gene>
    <name evidence="1" type="ORF">Goari_026760</name>
</gene>
<evidence type="ECO:0000313" key="1">
    <source>
        <dbReference type="EMBL" id="MBA0702891.1"/>
    </source>
</evidence>
<comment type="caution">
    <text evidence="1">The sequence shown here is derived from an EMBL/GenBank/DDBJ whole genome shotgun (WGS) entry which is preliminary data.</text>
</comment>
<proteinExistence type="predicted"/>
<dbReference type="Proteomes" id="UP000593577">
    <property type="component" value="Unassembled WGS sequence"/>
</dbReference>
<dbReference type="AlphaFoldDB" id="A0A7J8YTJ6"/>
<accession>A0A7J8YTJ6</accession>
<keyword evidence="2" id="KW-1185">Reference proteome</keyword>
<name>A0A7J8YTJ6_GOSAI</name>
<reference evidence="1 2" key="1">
    <citation type="journal article" date="2019" name="Genome Biol. Evol.">
        <title>Insights into the evolution of the New World diploid cottons (Gossypium, subgenus Houzingenia) based on genome sequencing.</title>
        <authorList>
            <person name="Grover C.E."/>
            <person name="Arick M.A. 2nd"/>
            <person name="Thrash A."/>
            <person name="Conover J.L."/>
            <person name="Sanders W.S."/>
            <person name="Peterson D.G."/>
            <person name="Frelichowski J.E."/>
            <person name="Scheffler J.A."/>
            <person name="Scheffler B.E."/>
            <person name="Wendel J.F."/>
        </authorList>
    </citation>
    <scope>NUCLEOTIDE SEQUENCE [LARGE SCALE GENOMIC DNA]</scope>
    <source>
        <strain evidence="1">185</strain>
        <tissue evidence="1">Leaf</tissue>
    </source>
</reference>
<dbReference type="EMBL" id="JABFAA010354394">
    <property type="protein sequence ID" value="MBA0702891.1"/>
    <property type="molecule type" value="Genomic_DNA"/>
</dbReference>
<evidence type="ECO:0000313" key="2">
    <source>
        <dbReference type="Proteomes" id="UP000593577"/>
    </source>
</evidence>
<organism evidence="1 2">
    <name type="scientific">Gossypium aridum</name>
    <name type="common">American cotton</name>
    <name type="synonym">Erioxylum aridum</name>
    <dbReference type="NCBI Taxonomy" id="34290"/>
    <lineage>
        <taxon>Eukaryota</taxon>
        <taxon>Viridiplantae</taxon>
        <taxon>Streptophyta</taxon>
        <taxon>Embryophyta</taxon>
        <taxon>Tracheophyta</taxon>
        <taxon>Spermatophyta</taxon>
        <taxon>Magnoliopsida</taxon>
        <taxon>eudicotyledons</taxon>
        <taxon>Gunneridae</taxon>
        <taxon>Pentapetalae</taxon>
        <taxon>rosids</taxon>
        <taxon>malvids</taxon>
        <taxon>Malvales</taxon>
        <taxon>Malvaceae</taxon>
        <taxon>Malvoideae</taxon>
        <taxon>Gossypium</taxon>
    </lineage>
</organism>
<sequence length="34" mass="4271">MDREYMSLAFLLDALLFWRLVDKFYFIINLNHMM</sequence>